<protein>
    <submittedName>
        <fullName evidence="1">Uncharacterized protein</fullName>
    </submittedName>
</protein>
<sequence>MRLTECTESGYRLACTEADAAEKLGRLEDLCEELPAQQQKIHEKMEALRSQGKEKSCQFRELMVQKLNNSMLIATLKAHGLMD</sequence>
<gene>
    <name evidence="1" type="ORF">WMO24_12795</name>
</gene>
<name>A0ABV1GHG4_9FIRM</name>
<dbReference type="RefSeq" id="WP_349216815.1">
    <property type="nucleotide sequence ID" value="NZ_JBBMFA010000105.1"/>
</dbReference>
<dbReference type="EMBL" id="JBBMFA010000105">
    <property type="protein sequence ID" value="MEQ2521301.1"/>
    <property type="molecule type" value="Genomic_DNA"/>
</dbReference>
<proteinExistence type="predicted"/>
<evidence type="ECO:0000313" key="2">
    <source>
        <dbReference type="Proteomes" id="UP001477672"/>
    </source>
</evidence>
<evidence type="ECO:0000313" key="1">
    <source>
        <dbReference type="EMBL" id="MEQ2521301.1"/>
    </source>
</evidence>
<accession>A0ABV1GHG4</accession>
<comment type="caution">
    <text evidence="1">The sequence shown here is derived from an EMBL/GenBank/DDBJ whole genome shotgun (WGS) entry which is preliminary data.</text>
</comment>
<reference evidence="1 2" key="1">
    <citation type="submission" date="2024-03" db="EMBL/GenBank/DDBJ databases">
        <title>Human intestinal bacterial collection.</title>
        <authorList>
            <person name="Pauvert C."/>
            <person name="Hitch T.C.A."/>
            <person name="Clavel T."/>
        </authorList>
    </citation>
    <scope>NUCLEOTIDE SEQUENCE [LARGE SCALE GENOMIC DNA]</scope>
    <source>
        <strain evidence="1 2">CLA-JM-H11</strain>
    </source>
</reference>
<dbReference type="Proteomes" id="UP001477672">
    <property type="component" value="Unassembled WGS sequence"/>
</dbReference>
<keyword evidence="2" id="KW-1185">Reference proteome</keyword>
<organism evidence="1 2">
    <name type="scientific">Ruthenibacterium intestinale</name>
    <dbReference type="NCBI Taxonomy" id="3133163"/>
    <lineage>
        <taxon>Bacteria</taxon>
        <taxon>Bacillati</taxon>
        <taxon>Bacillota</taxon>
        <taxon>Clostridia</taxon>
        <taxon>Eubacteriales</taxon>
        <taxon>Oscillospiraceae</taxon>
        <taxon>Ruthenibacterium</taxon>
    </lineage>
</organism>